<sequence length="334" mass="36463">MTRPTTRVLALLELLQTHRRMTGAELAERLQVDGRTLRRYIAMLEDLGIPITAERGRYGGYMLVAGYKMPPLMFTNEETLAVGLGLVAARRLGLAQSAPAIESAQAKLERVMPAPLKARMRALGETATVDLPAAPAAVNEEALARLAEAIRSARRVRLDYRAEGQAATARDVDPYGLVFRRGHWYVSGHCHLRRDLRSFRLDRIGGVQWVAASFARPEHFDAAAHLTRSIAALPRETAVSVLLHTDLAEAMTELGEQIGALVPAEQGVLLQARTDSLVWFARQLARLRCSFTVLSPPALRDAVHAHAQRLLQQAGPPPQGRSRAGTRVSSAGGT</sequence>
<dbReference type="InterPro" id="IPR057727">
    <property type="entry name" value="WCX_dom"/>
</dbReference>
<dbReference type="PANTHER" id="PTHR34580:SF3">
    <property type="entry name" value="PROTEIN PAFB"/>
    <property type="match status" value="1"/>
</dbReference>
<dbReference type="RefSeq" id="WP_251780707.1">
    <property type="nucleotide sequence ID" value="NZ_JAMKFE010000017.1"/>
</dbReference>
<dbReference type="Pfam" id="PF13280">
    <property type="entry name" value="WYL"/>
    <property type="match status" value="1"/>
</dbReference>
<evidence type="ECO:0000259" key="4">
    <source>
        <dbReference type="PROSITE" id="PS51000"/>
    </source>
</evidence>
<evidence type="ECO:0000256" key="2">
    <source>
        <dbReference type="ARBA" id="ARBA00023163"/>
    </source>
</evidence>
<dbReference type="Proteomes" id="UP001165541">
    <property type="component" value="Unassembled WGS sequence"/>
</dbReference>
<dbReference type="InterPro" id="IPR001034">
    <property type="entry name" value="DeoR_HTH"/>
</dbReference>
<dbReference type="InterPro" id="IPR051534">
    <property type="entry name" value="CBASS_pafABC_assoc_protein"/>
</dbReference>
<protein>
    <submittedName>
        <fullName evidence="5">YafY family transcriptional regulator</fullName>
    </submittedName>
</protein>
<evidence type="ECO:0000256" key="1">
    <source>
        <dbReference type="ARBA" id="ARBA00023015"/>
    </source>
</evidence>
<dbReference type="InterPro" id="IPR013196">
    <property type="entry name" value="HTH_11"/>
</dbReference>
<organism evidence="5 6">
    <name type="scientific">Caldimonas mangrovi</name>
    <dbReference type="NCBI Taxonomy" id="2944811"/>
    <lineage>
        <taxon>Bacteria</taxon>
        <taxon>Pseudomonadati</taxon>
        <taxon>Pseudomonadota</taxon>
        <taxon>Betaproteobacteria</taxon>
        <taxon>Burkholderiales</taxon>
        <taxon>Sphaerotilaceae</taxon>
        <taxon>Caldimonas</taxon>
    </lineage>
</organism>
<dbReference type="Pfam" id="PF25583">
    <property type="entry name" value="WCX"/>
    <property type="match status" value="1"/>
</dbReference>
<dbReference type="PANTHER" id="PTHR34580">
    <property type="match status" value="1"/>
</dbReference>
<evidence type="ECO:0000313" key="5">
    <source>
        <dbReference type="EMBL" id="MCM5682232.1"/>
    </source>
</evidence>
<gene>
    <name evidence="5" type="ORF">M8A51_22110</name>
</gene>
<dbReference type="PIRSF" id="PIRSF016838">
    <property type="entry name" value="PafC"/>
    <property type="match status" value="1"/>
</dbReference>
<evidence type="ECO:0000256" key="3">
    <source>
        <dbReference type="SAM" id="MobiDB-lite"/>
    </source>
</evidence>
<keyword evidence="2" id="KW-0804">Transcription</keyword>
<dbReference type="SUPFAM" id="SSF46785">
    <property type="entry name" value="Winged helix' DNA-binding domain"/>
    <property type="match status" value="1"/>
</dbReference>
<dbReference type="Pfam" id="PF08279">
    <property type="entry name" value="HTH_11"/>
    <property type="match status" value="1"/>
</dbReference>
<dbReference type="PROSITE" id="PS51000">
    <property type="entry name" value="HTH_DEOR_2"/>
    <property type="match status" value="1"/>
</dbReference>
<name>A0ABT0YVC1_9BURK</name>
<dbReference type="PROSITE" id="PS52050">
    <property type="entry name" value="WYL"/>
    <property type="match status" value="1"/>
</dbReference>
<feature type="domain" description="HTH deoR-type" evidence="4">
    <location>
        <begin position="4"/>
        <end position="63"/>
    </location>
</feature>
<dbReference type="Gene3D" id="1.10.10.10">
    <property type="entry name" value="Winged helix-like DNA-binding domain superfamily/Winged helix DNA-binding domain"/>
    <property type="match status" value="1"/>
</dbReference>
<evidence type="ECO:0000313" key="6">
    <source>
        <dbReference type="Proteomes" id="UP001165541"/>
    </source>
</evidence>
<dbReference type="InterPro" id="IPR028349">
    <property type="entry name" value="PafC-like"/>
</dbReference>
<dbReference type="InterPro" id="IPR036390">
    <property type="entry name" value="WH_DNA-bd_sf"/>
</dbReference>
<dbReference type="EMBL" id="JAMKFE010000017">
    <property type="protein sequence ID" value="MCM5682232.1"/>
    <property type="molecule type" value="Genomic_DNA"/>
</dbReference>
<keyword evidence="1" id="KW-0805">Transcription regulation</keyword>
<keyword evidence="6" id="KW-1185">Reference proteome</keyword>
<proteinExistence type="predicted"/>
<dbReference type="InterPro" id="IPR036388">
    <property type="entry name" value="WH-like_DNA-bd_sf"/>
</dbReference>
<accession>A0ABT0YVC1</accession>
<feature type="region of interest" description="Disordered" evidence="3">
    <location>
        <begin position="312"/>
        <end position="334"/>
    </location>
</feature>
<dbReference type="InterPro" id="IPR026881">
    <property type="entry name" value="WYL_dom"/>
</dbReference>
<comment type="caution">
    <text evidence="5">The sequence shown here is derived from an EMBL/GenBank/DDBJ whole genome shotgun (WGS) entry which is preliminary data.</text>
</comment>
<reference evidence="5" key="1">
    <citation type="submission" date="2022-05" db="EMBL/GenBank/DDBJ databases">
        <title>Schlegelella sp. nov., isolated from mangrove soil.</title>
        <authorList>
            <person name="Liu Y."/>
            <person name="Ge X."/>
            <person name="Liu W."/>
        </authorList>
    </citation>
    <scope>NUCLEOTIDE SEQUENCE</scope>
    <source>
        <strain evidence="5">S2-27</strain>
    </source>
</reference>